<dbReference type="InterPro" id="IPR050846">
    <property type="entry name" value="TLCD"/>
</dbReference>
<keyword evidence="9" id="KW-1185">Reference proteome</keyword>
<evidence type="ECO:0000313" key="8">
    <source>
        <dbReference type="EMBL" id="KAK7791312.1"/>
    </source>
</evidence>
<dbReference type="GO" id="GO:0016020">
    <property type="term" value="C:membrane"/>
    <property type="evidence" value="ECO:0007669"/>
    <property type="project" value="UniProtKB-SubCell"/>
</dbReference>
<feature type="transmembrane region" description="Helical" evidence="6">
    <location>
        <begin position="178"/>
        <end position="199"/>
    </location>
</feature>
<feature type="transmembrane region" description="Helical" evidence="6">
    <location>
        <begin position="99"/>
        <end position="121"/>
    </location>
</feature>
<evidence type="ECO:0000256" key="5">
    <source>
        <dbReference type="PROSITE-ProRule" id="PRU00205"/>
    </source>
</evidence>
<organism evidence="8 9">
    <name type="scientific">Gryllus longicercus</name>
    <dbReference type="NCBI Taxonomy" id="2509291"/>
    <lineage>
        <taxon>Eukaryota</taxon>
        <taxon>Metazoa</taxon>
        <taxon>Ecdysozoa</taxon>
        <taxon>Arthropoda</taxon>
        <taxon>Hexapoda</taxon>
        <taxon>Insecta</taxon>
        <taxon>Pterygota</taxon>
        <taxon>Neoptera</taxon>
        <taxon>Polyneoptera</taxon>
        <taxon>Orthoptera</taxon>
        <taxon>Ensifera</taxon>
        <taxon>Gryllidea</taxon>
        <taxon>Grylloidea</taxon>
        <taxon>Gryllidae</taxon>
        <taxon>Gryllinae</taxon>
        <taxon>Gryllus</taxon>
    </lineage>
</organism>
<feature type="transmembrane region" description="Helical" evidence="6">
    <location>
        <begin position="237"/>
        <end position="263"/>
    </location>
</feature>
<protein>
    <recommendedName>
        <fullName evidence="7">TLC domain-containing protein</fullName>
    </recommendedName>
</protein>
<dbReference type="Pfam" id="PF03798">
    <property type="entry name" value="TRAM_LAG1_CLN8"/>
    <property type="match status" value="1"/>
</dbReference>
<gene>
    <name evidence="8" type="ORF">R5R35_000820</name>
</gene>
<comment type="caution">
    <text evidence="8">The sequence shown here is derived from an EMBL/GenBank/DDBJ whole genome shotgun (WGS) entry which is preliminary data.</text>
</comment>
<feature type="transmembrane region" description="Helical" evidence="6">
    <location>
        <begin position="51"/>
        <end position="73"/>
    </location>
</feature>
<evidence type="ECO:0000256" key="6">
    <source>
        <dbReference type="SAM" id="Phobius"/>
    </source>
</evidence>
<dbReference type="Proteomes" id="UP001378592">
    <property type="component" value="Unassembled WGS sequence"/>
</dbReference>
<evidence type="ECO:0000256" key="3">
    <source>
        <dbReference type="ARBA" id="ARBA00022989"/>
    </source>
</evidence>
<dbReference type="PANTHER" id="PTHR13439">
    <property type="entry name" value="CT120 PROTEIN"/>
    <property type="match status" value="1"/>
</dbReference>
<dbReference type="PROSITE" id="PS50922">
    <property type="entry name" value="TLC"/>
    <property type="match status" value="1"/>
</dbReference>
<dbReference type="GO" id="GO:0005783">
    <property type="term" value="C:endoplasmic reticulum"/>
    <property type="evidence" value="ECO:0007669"/>
    <property type="project" value="TreeGrafter"/>
</dbReference>
<keyword evidence="2 5" id="KW-0812">Transmembrane</keyword>
<evidence type="ECO:0000256" key="1">
    <source>
        <dbReference type="ARBA" id="ARBA00004141"/>
    </source>
</evidence>
<dbReference type="GO" id="GO:0055088">
    <property type="term" value="P:lipid homeostasis"/>
    <property type="evidence" value="ECO:0007669"/>
    <property type="project" value="TreeGrafter"/>
</dbReference>
<feature type="domain" description="TLC" evidence="7">
    <location>
        <begin position="90"/>
        <end position="308"/>
    </location>
</feature>
<evidence type="ECO:0000313" key="9">
    <source>
        <dbReference type="Proteomes" id="UP001378592"/>
    </source>
</evidence>
<sequence length="346" mass="38996">MGRLPYVGKEREVNTYPASLLLVSVLGSLGTATGSVILLGPEERISVVRGAWLSLLGLIFFASLFDLLNYIALRTDFGHNFRKKYELTLSEVLDISNKIVSAVQALLSCITGTIVCLWSCTRSFLRSSHFMSEAYAWFGAAYFFYDIWSMYRVHTVNAAHRHARRLARWREYLYQQPVIVFHHLFIGSFGFLVIVYLRGGLGDCVFGFVYLMELSTPFVSFRGILSKLKMKSTQLYVVNGLVMLITFFFCRVVMFPYVCYLYSQIVGMSFWEAVMGLPAGCKAGIATLMLPQVYWFLLMVQGAAKVFCPSVFGRGHGGSRAQIATPTRSIDSHHDPVDNYRVNGKS</sequence>
<dbReference type="EMBL" id="JAZDUA010000545">
    <property type="protein sequence ID" value="KAK7791312.1"/>
    <property type="molecule type" value="Genomic_DNA"/>
</dbReference>
<name>A0AAN9V6B2_9ORTH</name>
<keyword evidence="4 5" id="KW-0472">Membrane</keyword>
<dbReference type="SMART" id="SM00724">
    <property type="entry name" value="TLC"/>
    <property type="match status" value="1"/>
</dbReference>
<dbReference type="InterPro" id="IPR006634">
    <property type="entry name" value="TLC-dom"/>
</dbReference>
<proteinExistence type="predicted"/>
<dbReference type="PANTHER" id="PTHR13439:SF66">
    <property type="entry name" value="BCDNA.GH12326"/>
    <property type="match status" value="1"/>
</dbReference>
<comment type="subcellular location">
    <subcellularLocation>
        <location evidence="1">Membrane</location>
        <topology evidence="1">Multi-pass membrane protein</topology>
    </subcellularLocation>
</comment>
<accession>A0AAN9V6B2</accession>
<feature type="transmembrane region" description="Helical" evidence="6">
    <location>
        <begin position="20"/>
        <end position="39"/>
    </location>
</feature>
<evidence type="ECO:0000256" key="4">
    <source>
        <dbReference type="ARBA" id="ARBA00023136"/>
    </source>
</evidence>
<keyword evidence="3 6" id="KW-1133">Transmembrane helix</keyword>
<feature type="transmembrane region" description="Helical" evidence="6">
    <location>
        <begin position="205"/>
        <end position="225"/>
    </location>
</feature>
<evidence type="ECO:0000259" key="7">
    <source>
        <dbReference type="PROSITE" id="PS50922"/>
    </source>
</evidence>
<reference evidence="8 9" key="1">
    <citation type="submission" date="2024-03" db="EMBL/GenBank/DDBJ databases">
        <title>The genome assembly and annotation of the cricket Gryllus longicercus Weissman &amp; Gray.</title>
        <authorList>
            <person name="Szrajer S."/>
            <person name="Gray D."/>
            <person name="Ylla G."/>
        </authorList>
    </citation>
    <scope>NUCLEOTIDE SEQUENCE [LARGE SCALE GENOMIC DNA]</scope>
    <source>
        <strain evidence="8">DAG 2021-001</strain>
        <tissue evidence="8">Whole body minus gut</tissue>
    </source>
</reference>
<dbReference type="AlphaFoldDB" id="A0AAN9V6B2"/>
<evidence type="ECO:0000256" key="2">
    <source>
        <dbReference type="ARBA" id="ARBA00022692"/>
    </source>
</evidence>
<feature type="transmembrane region" description="Helical" evidence="6">
    <location>
        <begin position="275"/>
        <end position="297"/>
    </location>
</feature>